<proteinExistence type="predicted"/>
<dbReference type="PROSITE" id="PS51674">
    <property type="entry name" value="4FE4S_WBL"/>
    <property type="match status" value="1"/>
</dbReference>
<dbReference type="InterPro" id="IPR034768">
    <property type="entry name" value="4FE4S_WBL"/>
</dbReference>
<sequence length="104" mass="11419">MIAREHGPDLAYRAWMRDAECQTLGDAADEIFYPVPGSTRASRIEMAQHICSECPVLRECLEYALRIEGSLSRVGRFGIFGGATPSQRAEIAETRRTTVMGAAA</sequence>
<accession>A0A8S5M3U4</accession>
<dbReference type="EMBL" id="BK014810">
    <property type="protein sequence ID" value="DAD76816.1"/>
    <property type="molecule type" value="Genomic_DNA"/>
</dbReference>
<reference evidence="2" key="1">
    <citation type="journal article" date="2021" name="Proc. Natl. Acad. Sci. U.S.A.">
        <title>A Catalog of Tens of Thousands of Viruses from Human Metagenomes Reveals Hidden Associations with Chronic Diseases.</title>
        <authorList>
            <person name="Tisza M.J."/>
            <person name="Buck C.B."/>
        </authorList>
    </citation>
    <scope>NUCLEOTIDE SEQUENCE</scope>
    <source>
        <strain evidence="2">Ctz7e2</strain>
    </source>
</reference>
<evidence type="ECO:0000313" key="2">
    <source>
        <dbReference type="EMBL" id="DAD76816.1"/>
    </source>
</evidence>
<evidence type="ECO:0000259" key="1">
    <source>
        <dbReference type="PROSITE" id="PS51674"/>
    </source>
</evidence>
<dbReference type="Pfam" id="PF02467">
    <property type="entry name" value="Whib"/>
    <property type="match status" value="1"/>
</dbReference>
<name>A0A8S5M3U4_9CAUD</name>
<feature type="domain" description="4Fe-4S Wbl-type" evidence="1">
    <location>
        <begin position="20"/>
        <end position="90"/>
    </location>
</feature>
<protein>
    <submittedName>
        <fullName evidence="2">Transcription factor WhiB</fullName>
    </submittedName>
</protein>
<organism evidence="2">
    <name type="scientific">Siphoviridae sp. ctz7e2</name>
    <dbReference type="NCBI Taxonomy" id="2826526"/>
    <lineage>
        <taxon>Viruses</taxon>
        <taxon>Duplodnaviria</taxon>
        <taxon>Heunggongvirae</taxon>
        <taxon>Uroviricota</taxon>
        <taxon>Caudoviricetes</taxon>
    </lineage>
</organism>